<organism evidence="1">
    <name type="scientific">Proboscia inermis</name>
    <dbReference type="NCBI Taxonomy" id="420281"/>
    <lineage>
        <taxon>Eukaryota</taxon>
        <taxon>Sar</taxon>
        <taxon>Stramenopiles</taxon>
        <taxon>Ochrophyta</taxon>
        <taxon>Bacillariophyta</taxon>
        <taxon>Coscinodiscophyceae</taxon>
        <taxon>Rhizosoleniophycidae</taxon>
        <taxon>Rhizosoleniales</taxon>
        <taxon>Rhizosoleniaceae</taxon>
        <taxon>Proboscia</taxon>
    </lineage>
</organism>
<accession>A0A7S0GIT8</accession>
<dbReference type="AlphaFoldDB" id="A0A7S0GIT8"/>
<name>A0A7S0GIT8_9STRA</name>
<sequence>MRYTSNDPFENLSRVDGHCKNEQLGVGGVAIKTNSSALFVHAKGSDKKIRECSTNDNNIRTFRLRCTCPSVASMCYGFNQFPGVQRIKFAPPTPPSTFTPPDGELLELNFELAMD</sequence>
<proteinExistence type="predicted"/>
<dbReference type="EMBL" id="HBEL01049849">
    <property type="protein sequence ID" value="CAD8426846.1"/>
    <property type="molecule type" value="Transcribed_RNA"/>
</dbReference>
<reference evidence="1" key="1">
    <citation type="submission" date="2021-01" db="EMBL/GenBank/DDBJ databases">
        <authorList>
            <person name="Corre E."/>
            <person name="Pelletier E."/>
            <person name="Niang G."/>
            <person name="Scheremetjew M."/>
            <person name="Finn R."/>
            <person name="Kale V."/>
            <person name="Holt S."/>
            <person name="Cochrane G."/>
            <person name="Meng A."/>
            <person name="Brown T."/>
            <person name="Cohen L."/>
        </authorList>
    </citation>
    <scope>NUCLEOTIDE SEQUENCE</scope>
    <source>
        <strain evidence="1">CCAP1064/1</strain>
    </source>
</reference>
<protein>
    <submittedName>
        <fullName evidence="1">Uncharacterized protein</fullName>
    </submittedName>
</protein>
<evidence type="ECO:0000313" key="1">
    <source>
        <dbReference type="EMBL" id="CAD8426846.1"/>
    </source>
</evidence>
<gene>
    <name evidence="1" type="ORF">PINE0816_LOCUS23011</name>
</gene>